<evidence type="ECO:0000256" key="1">
    <source>
        <dbReference type="ARBA" id="ARBA00004651"/>
    </source>
</evidence>
<dbReference type="Pfam" id="PF10412">
    <property type="entry name" value="TrwB_AAD_bind"/>
    <property type="match status" value="1"/>
</dbReference>
<dbReference type="GO" id="GO:0005886">
    <property type="term" value="C:plasma membrane"/>
    <property type="evidence" value="ECO:0007669"/>
    <property type="project" value="UniProtKB-SubCell"/>
</dbReference>
<gene>
    <name evidence="8" type="primary">traD</name>
    <name evidence="8" type="ORF">Pan181_37530</name>
</gene>
<feature type="compositionally biased region" description="Basic and acidic residues" evidence="6">
    <location>
        <begin position="727"/>
        <end position="750"/>
    </location>
</feature>
<dbReference type="CDD" id="cd01127">
    <property type="entry name" value="TrwB_TraG_TraD_VirD4"/>
    <property type="match status" value="2"/>
</dbReference>
<organism evidence="8 9">
    <name type="scientific">Aeoliella mucimassa</name>
    <dbReference type="NCBI Taxonomy" id="2527972"/>
    <lineage>
        <taxon>Bacteria</taxon>
        <taxon>Pseudomonadati</taxon>
        <taxon>Planctomycetota</taxon>
        <taxon>Planctomycetia</taxon>
        <taxon>Pirellulales</taxon>
        <taxon>Lacipirellulaceae</taxon>
        <taxon>Aeoliella</taxon>
    </lineage>
</organism>
<dbReference type="SUPFAM" id="SSF52540">
    <property type="entry name" value="P-loop containing nucleoside triphosphate hydrolases"/>
    <property type="match status" value="1"/>
</dbReference>
<evidence type="ECO:0000256" key="5">
    <source>
        <dbReference type="ARBA" id="ARBA00023136"/>
    </source>
</evidence>
<keyword evidence="5" id="KW-0472">Membrane</keyword>
<accession>A0A518AS42</accession>
<comment type="subcellular location">
    <subcellularLocation>
        <location evidence="1">Cell membrane</location>
        <topology evidence="1">Multi-pass membrane protein</topology>
    </subcellularLocation>
</comment>
<feature type="compositionally biased region" description="Polar residues" evidence="6">
    <location>
        <begin position="550"/>
        <end position="564"/>
    </location>
</feature>
<evidence type="ECO:0000313" key="9">
    <source>
        <dbReference type="Proteomes" id="UP000315750"/>
    </source>
</evidence>
<dbReference type="PANTHER" id="PTHR37937:SF1">
    <property type="entry name" value="CONJUGATIVE TRANSFER: DNA TRANSPORT"/>
    <property type="match status" value="1"/>
</dbReference>
<reference evidence="8 9" key="1">
    <citation type="submission" date="2019-02" db="EMBL/GenBank/DDBJ databases">
        <title>Deep-cultivation of Planctomycetes and their phenomic and genomic characterization uncovers novel biology.</title>
        <authorList>
            <person name="Wiegand S."/>
            <person name="Jogler M."/>
            <person name="Boedeker C."/>
            <person name="Pinto D."/>
            <person name="Vollmers J."/>
            <person name="Rivas-Marin E."/>
            <person name="Kohn T."/>
            <person name="Peeters S.H."/>
            <person name="Heuer A."/>
            <person name="Rast P."/>
            <person name="Oberbeckmann S."/>
            <person name="Bunk B."/>
            <person name="Jeske O."/>
            <person name="Meyerdierks A."/>
            <person name="Storesund J.E."/>
            <person name="Kallscheuer N."/>
            <person name="Luecker S."/>
            <person name="Lage O.M."/>
            <person name="Pohl T."/>
            <person name="Merkel B.J."/>
            <person name="Hornburger P."/>
            <person name="Mueller R.-W."/>
            <person name="Bruemmer F."/>
            <person name="Labrenz M."/>
            <person name="Spormann A.M."/>
            <person name="Op den Camp H."/>
            <person name="Overmann J."/>
            <person name="Amann R."/>
            <person name="Jetten M.S.M."/>
            <person name="Mascher T."/>
            <person name="Medema M.H."/>
            <person name="Devos D.P."/>
            <person name="Kaster A.-K."/>
            <person name="Ovreas L."/>
            <person name="Rohde M."/>
            <person name="Galperin M.Y."/>
            <person name="Jogler C."/>
        </authorList>
    </citation>
    <scope>NUCLEOTIDE SEQUENCE [LARGE SCALE GENOMIC DNA]</scope>
    <source>
        <strain evidence="8 9">Pan181</strain>
    </source>
</reference>
<keyword evidence="2" id="KW-1003">Cell membrane</keyword>
<dbReference type="Gene3D" id="3.40.50.300">
    <property type="entry name" value="P-loop containing nucleotide triphosphate hydrolases"/>
    <property type="match status" value="2"/>
</dbReference>
<sequence>MGELALLYKLSNEHGKPYDYGDTEFWESLGVFSEPAQAFAEGFPNYWRDVAGWYSKKTRELAAAQRQKNFFKLAHTRICPCAVTNSLVLPFLKNKRPRFRFERSATDHTNPQRNPFAFAYQGGAEPSMELWNALADCITESLQDADIPKTPLPHGYKQRERLPNGDVFCSGSRLAQQEILEFSSEASPDDGIRWGPLRYRLSDARKSHFLVTGTTRSGKTTILRLFLQSMFLNPAVRTVVYDFKGDLLPLLHPSSKRKTATHFYYLLNAYDSRGVAWDIAKDVDAESASTLAGILIPGDGHARRDYFLQTSRQLLTAVIRTLIECAGDRWTFLDLMLSIKRENIRSVLCSTDEGRGQYLTHIQGDGQTQQNVLSDLDACSQRYLNVATAWSRASARLSLSHWVNHQSKGLVIGNSLRNHADLQPINQAILYFLFHELLDNARTRKHHTFMILDEFARLGRLPVIEHALETAPGLGLSIALGIHDIATLSDIYGKSANGILGACGFRAYLRVKSAETARWMSDQIGAQDVLVELTSTSESRSKSPAIEQDAPSSHSVGTSKTKSFQRLTRPAVPAEVFMQLPLASADREVPQYESGVFGYFDVPMHPPYRGHLPRDVYYGNTQFHSPKQLDERLWSATEICYKVAGQTFRFSEKDVYPTPKGRFRPPRDLFGSLQALGFQFDGDDHTRPLPPKATSTPPAPAAAPQPESPVSLRGGEAATPLRPRPAKPNEPETPEHQGREKKHDLSKMLWDDEEETFYLPDQDDEGDEN</sequence>
<feature type="compositionally biased region" description="Pro residues" evidence="6">
    <location>
        <begin position="697"/>
        <end position="707"/>
    </location>
</feature>
<feature type="region of interest" description="Disordered" evidence="6">
    <location>
        <begin position="536"/>
        <end position="564"/>
    </location>
</feature>
<dbReference type="PANTHER" id="PTHR37937">
    <property type="entry name" value="CONJUGATIVE TRANSFER: DNA TRANSPORT"/>
    <property type="match status" value="1"/>
</dbReference>
<name>A0A518AS42_9BACT</name>
<proteinExistence type="predicted"/>
<protein>
    <submittedName>
        <fullName evidence="8">Coupling protein TraD</fullName>
    </submittedName>
</protein>
<feature type="compositionally biased region" description="Acidic residues" evidence="6">
    <location>
        <begin position="751"/>
        <end position="769"/>
    </location>
</feature>
<evidence type="ECO:0000313" key="8">
    <source>
        <dbReference type="EMBL" id="QDU57535.1"/>
    </source>
</evidence>
<evidence type="ECO:0000256" key="3">
    <source>
        <dbReference type="ARBA" id="ARBA00022692"/>
    </source>
</evidence>
<dbReference type="KEGG" id="amuc:Pan181_37530"/>
<feature type="domain" description="Type IV secretion system coupling protein TraD DNA-binding" evidence="7">
    <location>
        <begin position="204"/>
        <end position="546"/>
    </location>
</feature>
<dbReference type="InterPro" id="IPR051539">
    <property type="entry name" value="T4SS-coupling_protein"/>
</dbReference>
<dbReference type="EMBL" id="CP036278">
    <property type="protein sequence ID" value="QDU57535.1"/>
    <property type="molecule type" value="Genomic_DNA"/>
</dbReference>
<feature type="region of interest" description="Disordered" evidence="6">
    <location>
        <begin position="679"/>
        <end position="769"/>
    </location>
</feature>
<dbReference type="InterPro" id="IPR027417">
    <property type="entry name" value="P-loop_NTPase"/>
</dbReference>
<dbReference type="InterPro" id="IPR019476">
    <property type="entry name" value="T4SS_TraD_DNA-bd"/>
</dbReference>
<dbReference type="Proteomes" id="UP000315750">
    <property type="component" value="Chromosome"/>
</dbReference>
<evidence type="ECO:0000256" key="6">
    <source>
        <dbReference type="SAM" id="MobiDB-lite"/>
    </source>
</evidence>
<evidence type="ECO:0000259" key="7">
    <source>
        <dbReference type="Pfam" id="PF10412"/>
    </source>
</evidence>
<keyword evidence="3" id="KW-0812">Transmembrane</keyword>
<evidence type="ECO:0000256" key="4">
    <source>
        <dbReference type="ARBA" id="ARBA00022989"/>
    </source>
</evidence>
<keyword evidence="9" id="KW-1185">Reference proteome</keyword>
<dbReference type="OrthoDB" id="251874at2"/>
<evidence type="ECO:0000256" key="2">
    <source>
        <dbReference type="ARBA" id="ARBA00022475"/>
    </source>
</evidence>
<dbReference type="AlphaFoldDB" id="A0A518AS42"/>
<keyword evidence="4" id="KW-1133">Transmembrane helix</keyword>